<feature type="compositionally biased region" description="Basic and acidic residues" evidence="1">
    <location>
        <begin position="20"/>
        <end position="31"/>
    </location>
</feature>
<accession>A0AAD4VGY2</accession>
<evidence type="ECO:0000313" key="2">
    <source>
        <dbReference type="EMBL" id="KAI5324298.1"/>
    </source>
</evidence>
<evidence type="ECO:0000313" key="3">
    <source>
        <dbReference type="Proteomes" id="UP001054821"/>
    </source>
</evidence>
<evidence type="ECO:0000256" key="1">
    <source>
        <dbReference type="SAM" id="MobiDB-lite"/>
    </source>
</evidence>
<dbReference type="EMBL" id="JAJFAZ020000006">
    <property type="protein sequence ID" value="KAI5324298.1"/>
    <property type="molecule type" value="Genomic_DNA"/>
</dbReference>
<comment type="caution">
    <text evidence="2">The sequence shown here is derived from an EMBL/GenBank/DDBJ whole genome shotgun (WGS) entry which is preliminary data.</text>
</comment>
<proteinExistence type="predicted"/>
<organism evidence="2 3">
    <name type="scientific">Prunus dulcis</name>
    <name type="common">Almond</name>
    <name type="synonym">Amygdalus dulcis</name>
    <dbReference type="NCBI Taxonomy" id="3755"/>
    <lineage>
        <taxon>Eukaryota</taxon>
        <taxon>Viridiplantae</taxon>
        <taxon>Streptophyta</taxon>
        <taxon>Embryophyta</taxon>
        <taxon>Tracheophyta</taxon>
        <taxon>Spermatophyta</taxon>
        <taxon>Magnoliopsida</taxon>
        <taxon>eudicotyledons</taxon>
        <taxon>Gunneridae</taxon>
        <taxon>Pentapetalae</taxon>
        <taxon>rosids</taxon>
        <taxon>fabids</taxon>
        <taxon>Rosales</taxon>
        <taxon>Rosaceae</taxon>
        <taxon>Amygdaloideae</taxon>
        <taxon>Amygdaleae</taxon>
        <taxon>Prunus</taxon>
    </lineage>
</organism>
<name>A0AAD4VGY2_PRUDU</name>
<feature type="region of interest" description="Disordered" evidence="1">
    <location>
        <begin position="1"/>
        <end position="67"/>
    </location>
</feature>
<dbReference type="Proteomes" id="UP001054821">
    <property type="component" value="Chromosome 6"/>
</dbReference>
<reference evidence="2 3" key="1">
    <citation type="journal article" date="2022" name="G3 (Bethesda)">
        <title>Whole-genome sequence and methylome profiling of the almond [Prunus dulcis (Mill.) D.A. Webb] cultivar 'Nonpareil'.</title>
        <authorList>
            <person name="D'Amico-Willman K.M."/>
            <person name="Ouma W.Z."/>
            <person name="Meulia T."/>
            <person name="Sideli G.M."/>
            <person name="Gradziel T.M."/>
            <person name="Fresnedo-Ramirez J."/>
        </authorList>
    </citation>
    <scope>NUCLEOTIDE SEQUENCE [LARGE SCALE GENOMIC DNA]</scope>
    <source>
        <strain evidence="2">Clone GOH B32 T37-40</strain>
    </source>
</reference>
<keyword evidence="3" id="KW-1185">Reference proteome</keyword>
<feature type="compositionally biased region" description="Polar residues" evidence="1">
    <location>
        <begin position="35"/>
        <end position="44"/>
    </location>
</feature>
<protein>
    <submittedName>
        <fullName evidence="2">Uncharacterized protein</fullName>
    </submittedName>
</protein>
<feature type="compositionally biased region" description="Polar residues" evidence="1">
    <location>
        <begin position="1"/>
        <end position="10"/>
    </location>
</feature>
<sequence length="94" mass="10550">MPITHSSSRTAHGLDLSRAQNDKKATYDTRKMLLSQGQNLQKQSQTRRHPSKSGREAKPKSESPFPLTQALKSVDSLYFIYLGDYNGGQVSLRI</sequence>
<dbReference type="AlphaFoldDB" id="A0AAD4VGY2"/>
<gene>
    <name evidence="2" type="ORF">L3X38_033371</name>
</gene>